<feature type="region of interest" description="Disordered" evidence="1">
    <location>
        <begin position="252"/>
        <end position="285"/>
    </location>
</feature>
<name>A0A369JJY5_HYPMA</name>
<feature type="compositionally biased region" description="Basic residues" evidence="1">
    <location>
        <begin position="600"/>
        <end position="611"/>
    </location>
</feature>
<feature type="region of interest" description="Disordered" evidence="1">
    <location>
        <begin position="942"/>
        <end position="989"/>
    </location>
</feature>
<feature type="region of interest" description="Disordered" evidence="1">
    <location>
        <begin position="349"/>
        <end position="671"/>
    </location>
</feature>
<evidence type="ECO:0000256" key="1">
    <source>
        <dbReference type="SAM" id="MobiDB-lite"/>
    </source>
</evidence>
<keyword evidence="3" id="KW-1185">Reference proteome</keyword>
<feature type="region of interest" description="Disordered" evidence="1">
    <location>
        <begin position="130"/>
        <end position="150"/>
    </location>
</feature>
<dbReference type="Proteomes" id="UP000076154">
    <property type="component" value="Unassembled WGS sequence"/>
</dbReference>
<dbReference type="OrthoDB" id="2894483at2759"/>
<reference evidence="2" key="1">
    <citation type="submission" date="2018-04" db="EMBL/GenBank/DDBJ databases">
        <title>Whole genome sequencing of Hypsizygus marmoreus.</title>
        <authorList>
            <person name="Choi I.-G."/>
            <person name="Min B."/>
            <person name="Kim J.-G."/>
            <person name="Kim S."/>
            <person name="Oh Y.-L."/>
            <person name="Kong W.-S."/>
            <person name="Park H."/>
            <person name="Jeong J."/>
            <person name="Song E.-S."/>
        </authorList>
    </citation>
    <scope>NUCLEOTIDE SEQUENCE [LARGE SCALE GENOMIC DNA]</scope>
    <source>
        <strain evidence="2">51987-8</strain>
    </source>
</reference>
<proteinExistence type="predicted"/>
<organism evidence="2 3">
    <name type="scientific">Hypsizygus marmoreus</name>
    <name type="common">White beech mushroom</name>
    <name type="synonym">Agaricus marmoreus</name>
    <dbReference type="NCBI Taxonomy" id="39966"/>
    <lineage>
        <taxon>Eukaryota</taxon>
        <taxon>Fungi</taxon>
        <taxon>Dikarya</taxon>
        <taxon>Basidiomycota</taxon>
        <taxon>Agaricomycotina</taxon>
        <taxon>Agaricomycetes</taxon>
        <taxon>Agaricomycetidae</taxon>
        <taxon>Agaricales</taxon>
        <taxon>Tricholomatineae</taxon>
        <taxon>Lyophyllaceae</taxon>
        <taxon>Hypsizygus</taxon>
    </lineage>
</organism>
<accession>A0A369JJY5</accession>
<dbReference type="AlphaFoldDB" id="A0A369JJY5"/>
<dbReference type="InParanoid" id="A0A369JJY5"/>
<feature type="compositionally biased region" description="Polar residues" evidence="1">
    <location>
        <begin position="424"/>
        <end position="433"/>
    </location>
</feature>
<evidence type="ECO:0000313" key="3">
    <source>
        <dbReference type="Proteomes" id="UP000076154"/>
    </source>
</evidence>
<evidence type="ECO:0000313" key="2">
    <source>
        <dbReference type="EMBL" id="RDB20013.1"/>
    </source>
</evidence>
<sequence>MGNINEPTADKTDAPVVSQDPTEKRSSSDQPRSEVAAELPQPSSNGRGFFFDPPPSDFWLAKPVASDIQPLLKTHEDALAASGNTSFPLSESELPETFDISDHKEASGYLLNPFVPHHNMDNDCPMRFSSPAPLGPIHSLQPAPSNDSSVTLEQADPLQEPLIDFVSALSISSDLSKPLPAEQKGLKGKSSKTEEFADADIINLAEQFSRLEPTISAVLSSPVPLFPNVMDSASDRQPTKLLPPRAAFPSTSKEFKTTVPNIPERPSTPVHKHNVQSSTPQLKKGLPDIPPVVTYADATNLAMKFPDLASQILSHPLPTPSKPVPKSNIPANPAVPGLTASIHCPSTPNWAVASDLDGNDDLESPIPPRRPRRDREDEEAAYASSEVNRPPRRRRGRRSDNNVFPLPTAPRGRGSRPNPPRESYGSQPEQSASARLDPPPHIGKEPLLHRFSQSRDEEETFMKQVSSRLPRDVESAPVQTLGGHTLSTNASTREHVMEEVQAPTNEWQPAPAGQSAPMLANEWDLLDSDPWAAELGSKNVEVGQQRDHKMTTAGRDDAIQLPRKRQASPHTEPAAKRQESSVVTEEAPPPSASGRQRNAPQRRGRRSRSSRTKGPDREMEVNQDESHRMVRKQQVVGLNVAARKHLGDDRGSSRRPSSAANSRSDLNNDVIAEISPFDSDLVTSSPPRTVRRPAADLAVETHEQRFHREGGSHASANVQVAAVHEQVPVNSGDMSTPVLRSGDSPLRDLHLRTNNVDPVPHLSPSMSKEVLADLRSLSLSSKSRPVHNFASQENLQIHDTRDESAPVPSPSNEWITFGGQHSIDDWLPPVGPPSTPASVPLKSYVPPHSRNSDMLSSLDSRPEDISISSLKDSSSFVFTTSPSGKIVMKAKEKILPDSILQNLPTTHSRRSLPAQVTMESLAERFGQKSFKESYEAKIVHDIPERDAGSERSVSAQYPRRHTHSTKVFTEYERKRDLSPGRRASSRLARNDWPVSEIPEWRKRA</sequence>
<feature type="compositionally biased region" description="Low complexity" evidence="1">
    <location>
        <begin position="654"/>
        <end position="664"/>
    </location>
</feature>
<feature type="compositionally biased region" description="Basic and acidic residues" evidence="1">
    <location>
        <begin position="544"/>
        <end position="558"/>
    </location>
</feature>
<feature type="region of interest" description="Disordered" evidence="1">
    <location>
        <begin position="1"/>
        <end position="52"/>
    </location>
</feature>
<feature type="compositionally biased region" description="Basic and acidic residues" evidence="1">
    <location>
        <begin position="613"/>
        <end position="628"/>
    </location>
</feature>
<gene>
    <name evidence="2" type="ORF">Hypma_012790</name>
</gene>
<comment type="caution">
    <text evidence="2">The sequence shown here is derived from an EMBL/GenBank/DDBJ whole genome shotgun (WGS) entry which is preliminary data.</text>
</comment>
<protein>
    <submittedName>
        <fullName evidence="2">Uncharacterized protein</fullName>
    </submittedName>
</protein>
<feature type="compositionally biased region" description="Basic and acidic residues" evidence="1">
    <location>
        <begin position="969"/>
        <end position="979"/>
    </location>
</feature>
<dbReference type="EMBL" id="LUEZ02000071">
    <property type="protein sequence ID" value="RDB20013.1"/>
    <property type="molecule type" value="Genomic_DNA"/>
</dbReference>